<organism evidence="2 3">
    <name type="scientific">Siccirubricoccus soli</name>
    <dbReference type="NCBI Taxonomy" id="2899147"/>
    <lineage>
        <taxon>Bacteria</taxon>
        <taxon>Pseudomonadati</taxon>
        <taxon>Pseudomonadota</taxon>
        <taxon>Alphaproteobacteria</taxon>
        <taxon>Acetobacterales</taxon>
        <taxon>Roseomonadaceae</taxon>
        <taxon>Siccirubricoccus</taxon>
    </lineage>
</organism>
<dbReference type="Pfam" id="PF01177">
    <property type="entry name" value="Asp_Glu_race"/>
    <property type="match status" value="1"/>
</dbReference>
<name>A0ABT1D048_9PROT</name>
<keyword evidence="3" id="KW-1185">Reference proteome</keyword>
<evidence type="ECO:0000313" key="3">
    <source>
        <dbReference type="Proteomes" id="UP001523392"/>
    </source>
</evidence>
<protein>
    <submittedName>
        <fullName evidence="2">Aspartate/glutamate racemase family protein</fullName>
    </submittedName>
</protein>
<dbReference type="Proteomes" id="UP001523392">
    <property type="component" value="Unassembled WGS sequence"/>
</dbReference>
<evidence type="ECO:0000256" key="1">
    <source>
        <dbReference type="ARBA" id="ARBA00038414"/>
    </source>
</evidence>
<accession>A0ABT1D048</accession>
<dbReference type="EMBL" id="JAFIRR010000012">
    <property type="protein sequence ID" value="MCO6415037.1"/>
    <property type="molecule type" value="Genomic_DNA"/>
</dbReference>
<dbReference type="Gene3D" id="3.40.50.12500">
    <property type="match status" value="1"/>
</dbReference>
<comment type="similarity">
    <text evidence="1">Belongs to the HyuE racemase family.</text>
</comment>
<dbReference type="RefSeq" id="WP_252951648.1">
    <property type="nucleotide sequence ID" value="NZ_JAFIRR010000012.1"/>
</dbReference>
<evidence type="ECO:0000313" key="2">
    <source>
        <dbReference type="EMBL" id="MCO6415037.1"/>
    </source>
</evidence>
<proteinExistence type="inferred from homology"/>
<gene>
    <name evidence="2" type="ORF">JYK14_02440</name>
</gene>
<reference evidence="2 3" key="1">
    <citation type="submission" date="2021-12" db="EMBL/GenBank/DDBJ databases">
        <title>Siccirubricoccus leaddurans sp. nov., a high concentration Zn2+ tolerance bacterium.</title>
        <authorList>
            <person name="Cao Y."/>
        </authorList>
    </citation>
    <scope>NUCLEOTIDE SEQUENCE [LARGE SCALE GENOMIC DNA]</scope>
    <source>
        <strain evidence="2 3">KC 17139</strain>
    </source>
</reference>
<dbReference type="InterPro" id="IPR053714">
    <property type="entry name" value="Iso_Racemase_Enz_sf"/>
</dbReference>
<comment type="caution">
    <text evidence="2">The sequence shown here is derived from an EMBL/GenBank/DDBJ whole genome shotgun (WGS) entry which is preliminary data.</text>
</comment>
<dbReference type="InterPro" id="IPR015942">
    <property type="entry name" value="Asp/Glu/hydantoin_racemase"/>
</dbReference>
<sequence>MRLLLIQAFSLPPDSPGAYRRMDGATKEEALMNHAAVAPLLAGVEWDLHPGALAPHGNWPVETREEFAIAGVARLPIVREACESGTYDAIVLLGGGDPGFMEAREIGRRHRIPVTANAHAQMHVAMTLGNRFSFVDISETHNAHMAELVVRYRMAHACASIRNIDHPLPRPAYPAGRVTLKGEAEKHAAGERSGMLEAAVEAAIAAITEDGAEVILLGCSAAFWLREPLQTRLLEAGWDVPVLEGYRCAIAMAKMLVGLGVDASGITFPADPPRHKRRRRFV</sequence>